<evidence type="ECO:0000256" key="1">
    <source>
        <dbReference type="SAM" id="Phobius"/>
    </source>
</evidence>
<evidence type="ECO:0000313" key="3">
    <source>
        <dbReference type="Proteomes" id="UP000321258"/>
    </source>
</evidence>
<proteinExistence type="predicted"/>
<keyword evidence="1" id="KW-0812">Transmembrane</keyword>
<dbReference type="Proteomes" id="UP000321258">
    <property type="component" value="Unassembled WGS sequence"/>
</dbReference>
<keyword evidence="1" id="KW-1133">Transmembrane helix</keyword>
<sequence length="51" mass="4994">MTSAPKLSATTPAAASSKVMTMDGGSAAILATTMVLGAAFVATVLWIAPIV</sequence>
<accession>A0A512IS47</accession>
<name>A0A512IS47_9HYPH</name>
<feature type="transmembrane region" description="Helical" evidence="1">
    <location>
        <begin position="27"/>
        <end position="48"/>
    </location>
</feature>
<keyword evidence="3" id="KW-1185">Reference proteome</keyword>
<dbReference type="EMBL" id="BJZT01000032">
    <property type="protein sequence ID" value="GEP00535.1"/>
    <property type="molecule type" value="Genomic_DNA"/>
</dbReference>
<evidence type="ECO:0000313" key="2">
    <source>
        <dbReference type="EMBL" id="GEP00535.1"/>
    </source>
</evidence>
<comment type="caution">
    <text evidence="2">The sequence shown here is derived from an EMBL/GenBank/DDBJ whole genome shotgun (WGS) entry which is preliminary data.</text>
</comment>
<dbReference type="AlphaFoldDB" id="A0A512IS47"/>
<reference evidence="2 3" key="1">
    <citation type="submission" date="2019-07" db="EMBL/GenBank/DDBJ databases">
        <title>Whole genome shotgun sequence of Methylobacterium haplocladii NBRC 107714.</title>
        <authorList>
            <person name="Hosoyama A."/>
            <person name="Uohara A."/>
            <person name="Ohji S."/>
            <person name="Ichikawa N."/>
        </authorList>
    </citation>
    <scope>NUCLEOTIDE SEQUENCE [LARGE SCALE GENOMIC DNA]</scope>
    <source>
        <strain evidence="2 3">NBRC 107714</strain>
    </source>
</reference>
<protein>
    <submittedName>
        <fullName evidence="2">Uncharacterized protein</fullName>
    </submittedName>
</protein>
<gene>
    <name evidence="2" type="ORF">MHA02_29220</name>
</gene>
<keyword evidence="1" id="KW-0472">Membrane</keyword>
<organism evidence="2 3">
    <name type="scientific">Methylobacterium haplocladii</name>
    <dbReference type="NCBI Taxonomy" id="1176176"/>
    <lineage>
        <taxon>Bacteria</taxon>
        <taxon>Pseudomonadati</taxon>
        <taxon>Pseudomonadota</taxon>
        <taxon>Alphaproteobacteria</taxon>
        <taxon>Hyphomicrobiales</taxon>
        <taxon>Methylobacteriaceae</taxon>
        <taxon>Methylobacterium</taxon>
    </lineage>
</organism>